<keyword evidence="3" id="KW-1185">Reference proteome</keyword>
<name>A0A347ZT82_9CHLR</name>
<proteinExistence type="predicted"/>
<dbReference type="OrthoDB" id="10019338at2"/>
<feature type="region of interest" description="Disordered" evidence="1">
    <location>
        <begin position="1"/>
        <end position="23"/>
    </location>
</feature>
<dbReference type="InterPro" id="IPR011990">
    <property type="entry name" value="TPR-like_helical_dom_sf"/>
</dbReference>
<evidence type="ECO:0000313" key="2">
    <source>
        <dbReference type="EMBL" id="REG10912.1"/>
    </source>
</evidence>
<reference evidence="2 3" key="1">
    <citation type="submission" date="2018-08" db="EMBL/GenBank/DDBJ databases">
        <title>Genomic Encyclopedia of Type Strains, Phase IV (KMG-IV): sequencing the most valuable type-strain genomes for metagenomic binning, comparative biology and taxonomic classification.</title>
        <authorList>
            <person name="Goeker M."/>
        </authorList>
    </citation>
    <scope>NUCLEOTIDE SEQUENCE [LARGE SCALE GENOMIC DNA]</scope>
    <source>
        <strain evidence="2 3">DSM 23923</strain>
    </source>
</reference>
<gene>
    <name evidence="2" type="ORF">DFR64_0780</name>
</gene>
<evidence type="ECO:0000256" key="1">
    <source>
        <dbReference type="SAM" id="MobiDB-lite"/>
    </source>
</evidence>
<evidence type="ECO:0008006" key="4">
    <source>
        <dbReference type="Google" id="ProtNLM"/>
    </source>
</evidence>
<accession>A0A347ZT82</accession>
<sequence>MRRDRFPGRPIRRPIRGLAARRPVPPKLREANQLYSTGDYEKAAGLYVQMAQRAEQNRLPQAANLYMRAGISYLKYGDLAQTQALLQKSFQYCIDRKRWPQLQRILKVASAELDAAGQTDLKSDLYTWAHTQLLDANQTFPDIRDKANEPSTQAVALPAHCPNCGGPVQPNEVEWYDSENPICAFCGSILKND</sequence>
<organism evidence="2 3">
    <name type="scientific">Pelolinea submarina</name>
    <dbReference type="NCBI Taxonomy" id="913107"/>
    <lineage>
        <taxon>Bacteria</taxon>
        <taxon>Bacillati</taxon>
        <taxon>Chloroflexota</taxon>
        <taxon>Anaerolineae</taxon>
        <taxon>Anaerolineales</taxon>
        <taxon>Anaerolineaceae</taxon>
        <taxon>Pelolinea</taxon>
    </lineage>
</organism>
<dbReference type="SUPFAM" id="SSF48452">
    <property type="entry name" value="TPR-like"/>
    <property type="match status" value="1"/>
</dbReference>
<comment type="caution">
    <text evidence="2">The sequence shown here is derived from an EMBL/GenBank/DDBJ whole genome shotgun (WGS) entry which is preliminary data.</text>
</comment>
<evidence type="ECO:0000313" key="3">
    <source>
        <dbReference type="Proteomes" id="UP000256388"/>
    </source>
</evidence>
<dbReference type="AlphaFoldDB" id="A0A347ZT82"/>
<dbReference type="Proteomes" id="UP000256388">
    <property type="component" value="Unassembled WGS sequence"/>
</dbReference>
<dbReference type="EMBL" id="QUMS01000001">
    <property type="protein sequence ID" value="REG10912.1"/>
    <property type="molecule type" value="Genomic_DNA"/>
</dbReference>
<dbReference type="RefSeq" id="WP_116224063.1">
    <property type="nucleotide sequence ID" value="NZ_AP018437.1"/>
</dbReference>
<protein>
    <recommendedName>
        <fullName evidence="4">Tetratricopeptide repeat protein</fullName>
    </recommendedName>
</protein>